<keyword evidence="6 7" id="KW-0472">Membrane</keyword>
<dbReference type="PROSITE" id="PS50156">
    <property type="entry name" value="SSD"/>
    <property type="match status" value="2"/>
</dbReference>
<evidence type="ECO:0000256" key="3">
    <source>
        <dbReference type="ARBA" id="ARBA00022475"/>
    </source>
</evidence>
<protein>
    <submittedName>
        <fullName evidence="9">Membrane protein</fullName>
    </submittedName>
</protein>
<feature type="transmembrane region" description="Helical" evidence="7">
    <location>
        <begin position="510"/>
        <end position="528"/>
    </location>
</feature>
<dbReference type="SUPFAM" id="SSF82866">
    <property type="entry name" value="Multidrug efflux transporter AcrB transmembrane domain"/>
    <property type="match status" value="2"/>
</dbReference>
<evidence type="ECO:0000256" key="4">
    <source>
        <dbReference type="ARBA" id="ARBA00022692"/>
    </source>
</evidence>
<dbReference type="AlphaFoldDB" id="A0AA37UFY8"/>
<feature type="transmembrane region" description="Helical" evidence="7">
    <location>
        <begin position="164"/>
        <end position="188"/>
    </location>
</feature>
<dbReference type="Gene3D" id="1.20.1640.10">
    <property type="entry name" value="Multidrug efflux transporter AcrB transmembrane domain"/>
    <property type="match status" value="2"/>
</dbReference>
<feature type="transmembrane region" description="Helical" evidence="7">
    <location>
        <begin position="568"/>
        <end position="587"/>
    </location>
</feature>
<feature type="domain" description="SSD" evidence="8">
    <location>
        <begin position="209"/>
        <end position="328"/>
    </location>
</feature>
<dbReference type="PANTHER" id="PTHR33406:SF6">
    <property type="entry name" value="MEMBRANE PROTEIN YDGH-RELATED"/>
    <property type="match status" value="1"/>
</dbReference>
<dbReference type="InterPro" id="IPR004869">
    <property type="entry name" value="MMPL_dom"/>
</dbReference>
<evidence type="ECO:0000256" key="5">
    <source>
        <dbReference type="ARBA" id="ARBA00022989"/>
    </source>
</evidence>
<accession>A0AA37UFY8</accession>
<evidence type="ECO:0000313" key="9">
    <source>
        <dbReference type="EMBL" id="GMA29604.1"/>
    </source>
</evidence>
<keyword evidence="5 7" id="KW-1133">Transmembrane helix</keyword>
<gene>
    <name evidence="9" type="ORF">GCM10025874_28570</name>
</gene>
<evidence type="ECO:0000256" key="6">
    <source>
        <dbReference type="ARBA" id="ARBA00023136"/>
    </source>
</evidence>
<comment type="similarity">
    <text evidence="2">Belongs to the resistance-nodulation-cell division (RND) (TC 2.A.6) family. MmpL subfamily.</text>
</comment>
<feature type="transmembrane region" description="Helical" evidence="7">
    <location>
        <begin position="608"/>
        <end position="635"/>
    </location>
</feature>
<dbReference type="Pfam" id="PF03176">
    <property type="entry name" value="MMPL"/>
    <property type="match status" value="2"/>
</dbReference>
<feature type="transmembrane region" description="Helical" evidence="7">
    <location>
        <begin position="641"/>
        <end position="668"/>
    </location>
</feature>
<organism evidence="9 10">
    <name type="scientific">Arenivirga flava</name>
    <dbReference type="NCBI Taxonomy" id="1930060"/>
    <lineage>
        <taxon>Bacteria</taxon>
        <taxon>Bacillati</taxon>
        <taxon>Actinomycetota</taxon>
        <taxon>Actinomycetes</taxon>
        <taxon>Micrococcales</taxon>
        <taxon>Microbacteriaceae</taxon>
        <taxon>Arenivirga</taxon>
    </lineage>
</organism>
<comment type="subcellular location">
    <subcellularLocation>
        <location evidence="1">Cell membrane</location>
        <topology evidence="1">Multi-pass membrane protein</topology>
    </subcellularLocation>
</comment>
<keyword evidence="3" id="KW-1003">Cell membrane</keyword>
<dbReference type="InterPro" id="IPR050545">
    <property type="entry name" value="Mycobact_MmpL"/>
</dbReference>
<dbReference type="Proteomes" id="UP001157160">
    <property type="component" value="Unassembled WGS sequence"/>
</dbReference>
<dbReference type="InterPro" id="IPR000731">
    <property type="entry name" value="SSD"/>
</dbReference>
<feature type="transmembrane region" description="Helical" evidence="7">
    <location>
        <begin position="195"/>
        <end position="220"/>
    </location>
</feature>
<dbReference type="GO" id="GO:0005886">
    <property type="term" value="C:plasma membrane"/>
    <property type="evidence" value="ECO:0007669"/>
    <property type="project" value="UniProtKB-SubCell"/>
</dbReference>
<feature type="transmembrane region" description="Helical" evidence="7">
    <location>
        <begin position="303"/>
        <end position="327"/>
    </location>
</feature>
<feature type="transmembrane region" description="Helical" evidence="7">
    <location>
        <begin position="364"/>
        <end position="384"/>
    </location>
</feature>
<keyword evidence="10" id="KW-1185">Reference proteome</keyword>
<keyword evidence="4 7" id="KW-0812">Transmembrane</keyword>
<reference evidence="9 10" key="1">
    <citation type="journal article" date="2014" name="Int. J. Syst. Evol. Microbiol.">
        <title>Complete genome sequence of Corynebacterium casei LMG S-19264T (=DSM 44701T), isolated from a smear-ripened cheese.</title>
        <authorList>
            <consortium name="US DOE Joint Genome Institute (JGI-PGF)"/>
            <person name="Walter F."/>
            <person name="Albersmeier A."/>
            <person name="Kalinowski J."/>
            <person name="Ruckert C."/>
        </authorList>
    </citation>
    <scope>NUCLEOTIDE SEQUENCE [LARGE SCALE GENOMIC DNA]</scope>
    <source>
        <strain evidence="9 10">NBRC 112289</strain>
    </source>
</reference>
<comment type="caution">
    <text evidence="9">The sequence shown here is derived from an EMBL/GenBank/DDBJ whole genome shotgun (WGS) entry which is preliminary data.</text>
</comment>
<evidence type="ECO:0000313" key="10">
    <source>
        <dbReference type="Proteomes" id="UP001157160"/>
    </source>
</evidence>
<name>A0AA37UFY8_9MICO</name>
<evidence type="ECO:0000256" key="1">
    <source>
        <dbReference type="ARBA" id="ARBA00004651"/>
    </source>
</evidence>
<evidence type="ECO:0000256" key="7">
    <source>
        <dbReference type="SAM" id="Phobius"/>
    </source>
</evidence>
<feature type="transmembrane region" description="Helical" evidence="7">
    <location>
        <begin position="535"/>
        <end position="556"/>
    </location>
</feature>
<proteinExistence type="inferred from homology"/>
<evidence type="ECO:0000256" key="2">
    <source>
        <dbReference type="ARBA" id="ARBA00010157"/>
    </source>
</evidence>
<feature type="transmembrane region" description="Helical" evidence="7">
    <location>
        <begin position="274"/>
        <end position="297"/>
    </location>
</feature>
<feature type="transmembrane region" description="Helical" evidence="7">
    <location>
        <begin position="232"/>
        <end position="253"/>
    </location>
</feature>
<feature type="domain" description="SSD" evidence="8">
    <location>
        <begin position="538"/>
        <end position="666"/>
    </location>
</feature>
<sequence length="680" mass="69833">MLEGMTRFVTGRAPAWIVLVLTVLVAGGLFALGTGASGTQTPESGLPDASESARAAAIVDDLDDGDSSTALLVYTREGAGREGGTVDEADLAAIRQTLPALGEFGQPVPPQLAEDGSSALVVLVLDAEPDVDLQAERAAGIRDAAAVDGLTLYLSGPEGFAVDVAGIFAGADVTLLIFTAAVVAVLLLVTYRSPVLWLVPLAVVGLGDALAGIVATRVAALFEITLDPSVRGILSVLVFGAGTNYALLLIARYRDELRKHEDRREAMRRSLRGAGPAVLASGSTVVLALFTLLLASLGSNRALGLACAIGVLVAMAFALIVLPAALVQFPRGIFWPLVPEVGTEPAVERSVWGRLGRGVAKRPTAVAVLGVLVLLGLAAGGLGAKTGLSQTERFLDTPDAVIGQELLAEGFSQGGSGSPTTVVVRADEADAAVTAAESVTGVVSVAEQAEGTSGGDDWTELSVAIEGEPESDAAFATVADLREALPASALVGGLDAEALDVADATAADQALLIPLILALVFVVLVVLLRALLAPVLLLVTVVGSFFASVGASWLLFQHVFGFPALDGNVLLLSFLFLVALGVDYNIFLVTRAREEAAEHGTREGMVRALAATGGVITSAGVLLAAVFAVLGVLPLITLTQIGIIVCVGVLLDTLLVRTVIVPALAFLAGERFWWPRKRPA</sequence>
<evidence type="ECO:0000259" key="8">
    <source>
        <dbReference type="PROSITE" id="PS50156"/>
    </source>
</evidence>
<dbReference type="PANTHER" id="PTHR33406">
    <property type="entry name" value="MEMBRANE PROTEIN MJ1562-RELATED"/>
    <property type="match status" value="1"/>
</dbReference>
<dbReference type="EMBL" id="BSUL01000001">
    <property type="protein sequence ID" value="GMA29604.1"/>
    <property type="molecule type" value="Genomic_DNA"/>
</dbReference>